<dbReference type="Gramene" id="PUZ54477">
    <property type="protein sequence ID" value="PUZ54477"/>
    <property type="gene ID" value="GQ55_5G134900"/>
</dbReference>
<reference evidence="11 12" key="1">
    <citation type="submission" date="2018-04" db="EMBL/GenBank/DDBJ databases">
        <title>WGS assembly of Panicum hallii var. hallii HAL2.</title>
        <authorList>
            <person name="Lovell J."/>
            <person name="Jenkins J."/>
            <person name="Lowry D."/>
            <person name="Mamidi S."/>
            <person name="Sreedasyam A."/>
            <person name="Weng X."/>
            <person name="Barry K."/>
            <person name="Bonette J."/>
            <person name="Campitelli B."/>
            <person name="Daum C."/>
            <person name="Gordon S."/>
            <person name="Gould B."/>
            <person name="Lipzen A."/>
            <person name="MacQueen A."/>
            <person name="Palacio-Mejia J."/>
            <person name="Plott C."/>
            <person name="Shakirov E."/>
            <person name="Shu S."/>
            <person name="Yoshinaga Y."/>
            <person name="Zane M."/>
            <person name="Rokhsar D."/>
            <person name="Grimwood J."/>
            <person name="Schmutz J."/>
            <person name="Juenger T."/>
        </authorList>
    </citation>
    <scope>NUCLEOTIDE SEQUENCE [LARGE SCALE GENOMIC DNA]</scope>
    <source>
        <strain evidence="12">cv. HAL2</strain>
    </source>
</reference>
<dbReference type="PANTHER" id="PTHR36766">
    <property type="entry name" value="PLANT BROAD-SPECTRUM MILDEW RESISTANCE PROTEIN RPW8"/>
    <property type="match status" value="1"/>
</dbReference>
<dbReference type="InterPro" id="IPR041118">
    <property type="entry name" value="Rx_N"/>
</dbReference>
<keyword evidence="2" id="KW-0433">Leucine-rich repeat</keyword>
<evidence type="ECO:0000256" key="6">
    <source>
        <dbReference type="ARBA" id="ARBA00022840"/>
    </source>
</evidence>
<dbReference type="STRING" id="1504633.A0A2T7DFW3"/>
<dbReference type="Pfam" id="PF23559">
    <property type="entry name" value="WHD_DRP"/>
    <property type="match status" value="1"/>
</dbReference>
<keyword evidence="6" id="KW-0067">ATP-binding</keyword>
<dbReference type="InterPro" id="IPR002182">
    <property type="entry name" value="NB-ARC"/>
</dbReference>
<feature type="domain" description="R13L1/DRL21-like LRR repeat region" evidence="10">
    <location>
        <begin position="703"/>
        <end position="816"/>
    </location>
</feature>
<dbReference type="SUPFAM" id="SSF52540">
    <property type="entry name" value="P-loop containing nucleoside triphosphate hydrolases"/>
    <property type="match status" value="1"/>
</dbReference>
<dbReference type="PRINTS" id="PR00364">
    <property type="entry name" value="DISEASERSIST"/>
</dbReference>
<keyword evidence="3" id="KW-0677">Repeat</keyword>
<gene>
    <name evidence="11" type="ORF">GQ55_5G134900</name>
</gene>
<sequence>MADVALAGLRWAASPIVNKLLADASTYLGVDMARELQELETTVLPHFDLVIEAAEKSPHKDKLKAWLQRLKDAFYDAEDLLDEHEYNLLKRKAKSGDDSSVGDDDASSIKSTILKPFRATASRARNLLPENRRLIRKLNELKDILLKAKDFRELLGLPAGNTCAAGPVVATAVVPPTTSLQPRKVFGRDMDRDRIIDLLTKRTAAGASSTNYSGVAIVGHGGAGKSTLAQYAYNDGRVKDHFDARMWVCISRKLDVHRHTRELIESATNGECPRVENIDTLQCKLRDTLQKSERFLLVLDDVWFEGSSNEREWDQLLEPLVSQKEGSKVLVTSRRDTFPAALHCEKVVRLEELKNAEFLALFKHHAFCGAEIGDQQLKVQLEEIGEKIAKRLGKSPLAAKVVGSNLSRKKDVSSWRDALGIENLSEPRRALLWSYEKLDPVLQRCFLYCSLFPKGHKYDVNEVVHLWVAEGLVESCNHNRSLEDVGRDYINELMSGSFFQPVYVGKEIATYVYTMHDLLHDLAESLSREDSFILDDDMEEIPLTVRHLSVRVKSMLQHKQSICKLRHLRTIICLDPLVDDISDLFHVLLRNLKKLRVLLLRFCNRSKLPESVSELKHLRFLDLSETSISELPESLCTLFHLQFISSGTKVKYLTGQFCNLRKLRHVWFPDAVDGTLPIPNIGKLTSVQRLGTFCVKKQKGYELHQLRNMNELHGSLRITNLEAVTGKEEALRAALHQKKHLKELQLVWIEENGSREENTTHLEILEGLMPPPQLNGLVIGGYKSSSYPSWLLDGSCFESLKSFGLTKCAVLECLPVNTGLFRNCRNLGLCKIPNLKILPCLPAGLEKLEINQCPLLMFISNEELQKHGQRENTIRTDHLESQLALLWEVDSGSTIRRVLSHEHSSMKQQMMALMDDDVSEYLQTIKSAAEEGMLPWILTKENIINAWICCHEQRIGLIYGQRVGLPLVPPSRLTKLDLSSCSITDGALASCLGGLTSLRDLSLGRIMNLTALPSEKIFQHLNALESVSITDCWCLRSLGGLRAAASVSDLYLSSCPSLELARGAEYMPLSLTELRIDLCILAADSLSASLPHLRYLQIHDSRSSASLSIGHLTSLESLSIRGIQDLCFLEGLSSLQLLRVYLRDVPKLTAECVSQFRVQRALTIGSSVLLSHMLSSESFTVPADLSLQYWKDQSFDFEESAKFSSVEELSLDACDMKSLPRNLNCLSSLKRLNIWLCPDISSLPDLPGSLQHIGISGCKLLMESCRAPDGESWPKIAHIRWKDIRL</sequence>
<evidence type="ECO:0000259" key="9">
    <source>
        <dbReference type="Pfam" id="PF23559"/>
    </source>
</evidence>
<dbReference type="Gene3D" id="1.10.10.10">
    <property type="entry name" value="Winged helix-like DNA-binding domain superfamily/Winged helix DNA-binding domain"/>
    <property type="match status" value="1"/>
</dbReference>
<evidence type="ECO:0000256" key="1">
    <source>
        <dbReference type="ARBA" id="ARBA00008894"/>
    </source>
</evidence>
<dbReference type="PANTHER" id="PTHR36766:SF60">
    <property type="entry name" value="NB-ARC DOMAIN-CONTAINING PROTEIN"/>
    <property type="match status" value="1"/>
</dbReference>
<dbReference type="Proteomes" id="UP000244336">
    <property type="component" value="Chromosome 5"/>
</dbReference>
<feature type="domain" description="Disease resistance N-terminal" evidence="8">
    <location>
        <begin position="31"/>
        <end position="96"/>
    </location>
</feature>
<dbReference type="FunFam" id="1.10.10.10:FF:000322">
    <property type="entry name" value="Probable disease resistance protein At1g63360"/>
    <property type="match status" value="1"/>
</dbReference>
<evidence type="ECO:0000313" key="12">
    <source>
        <dbReference type="Proteomes" id="UP000244336"/>
    </source>
</evidence>
<dbReference type="InterPro" id="IPR058922">
    <property type="entry name" value="WHD_DRP"/>
</dbReference>
<evidence type="ECO:0000259" key="10">
    <source>
        <dbReference type="Pfam" id="PF25019"/>
    </source>
</evidence>
<evidence type="ECO:0000256" key="2">
    <source>
        <dbReference type="ARBA" id="ARBA00022614"/>
    </source>
</evidence>
<evidence type="ECO:0008006" key="13">
    <source>
        <dbReference type="Google" id="ProtNLM"/>
    </source>
</evidence>
<accession>A0A2T7DFW3</accession>
<keyword evidence="4" id="KW-0547">Nucleotide-binding</keyword>
<dbReference type="Gene3D" id="3.80.10.10">
    <property type="entry name" value="Ribonuclease Inhibitor"/>
    <property type="match status" value="3"/>
</dbReference>
<feature type="domain" description="Disease resistance protein winged helix" evidence="9">
    <location>
        <begin position="451"/>
        <end position="523"/>
    </location>
</feature>
<dbReference type="InterPro" id="IPR027417">
    <property type="entry name" value="P-loop_NTPase"/>
</dbReference>
<dbReference type="InterPro" id="IPR032675">
    <property type="entry name" value="LRR_dom_sf"/>
</dbReference>
<name>A0A2T7DFW3_9POAL</name>
<evidence type="ECO:0000256" key="3">
    <source>
        <dbReference type="ARBA" id="ARBA00022737"/>
    </source>
</evidence>
<dbReference type="InterPro" id="IPR056789">
    <property type="entry name" value="LRR_R13L1-DRL21"/>
</dbReference>
<feature type="domain" description="NB-ARC" evidence="7">
    <location>
        <begin position="212"/>
        <end position="367"/>
    </location>
</feature>
<dbReference type="GO" id="GO:0042742">
    <property type="term" value="P:defense response to bacterium"/>
    <property type="evidence" value="ECO:0007669"/>
    <property type="project" value="UniProtKB-ARBA"/>
</dbReference>
<dbReference type="GO" id="GO:0043531">
    <property type="term" value="F:ADP binding"/>
    <property type="evidence" value="ECO:0007669"/>
    <property type="project" value="InterPro"/>
</dbReference>
<dbReference type="GO" id="GO:0005524">
    <property type="term" value="F:ATP binding"/>
    <property type="evidence" value="ECO:0007669"/>
    <property type="project" value="UniProtKB-KW"/>
</dbReference>
<dbReference type="GO" id="GO:0009626">
    <property type="term" value="P:plant-type hypersensitive response"/>
    <property type="evidence" value="ECO:0007669"/>
    <property type="project" value="UniProtKB-ARBA"/>
</dbReference>
<evidence type="ECO:0000313" key="11">
    <source>
        <dbReference type="EMBL" id="PUZ54477.1"/>
    </source>
</evidence>
<dbReference type="GO" id="GO:0002758">
    <property type="term" value="P:innate immune response-activating signaling pathway"/>
    <property type="evidence" value="ECO:0007669"/>
    <property type="project" value="UniProtKB-ARBA"/>
</dbReference>
<dbReference type="Gene3D" id="3.40.50.300">
    <property type="entry name" value="P-loop containing nucleotide triphosphate hydrolases"/>
    <property type="match status" value="1"/>
</dbReference>
<organism evidence="11 12">
    <name type="scientific">Panicum hallii var. hallii</name>
    <dbReference type="NCBI Taxonomy" id="1504633"/>
    <lineage>
        <taxon>Eukaryota</taxon>
        <taxon>Viridiplantae</taxon>
        <taxon>Streptophyta</taxon>
        <taxon>Embryophyta</taxon>
        <taxon>Tracheophyta</taxon>
        <taxon>Spermatophyta</taxon>
        <taxon>Magnoliopsida</taxon>
        <taxon>Liliopsida</taxon>
        <taxon>Poales</taxon>
        <taxon>Poaceae</taxon>
        <taxon>PACMAD clade</taxon>
        <taxon>Panicoideae</taxon>
        <taxon>Panicodae</taxon>
        <taxon>Paniceae</taxon>
        <taxon>Panicinae</taxon>
        <taxon>Panicum</taxon>
        <taxon>Panicum sect. Panicum</taxon>
    </lineage>
</organism>
<keyword evidence="5" id="KW-0611">Plant defense</keyword>
<dbReference type="Pfam" id="PF18052">
    <property type="entry name" value="Rx_N"/>
    <property type="match status" value="1"/>
</dbReference>
<protein>
    <recommendedName>
        <fullName evidence="13">Rp1-like protein</fullName>
    </recommendedName>
</protein>
<dbReference type="Gene3D" id="1.20.5.4130">
    <property type="match status" value="1"/>
</dbReference>
<evidence type="ECO:0000256" key="5">
    <source>
        <dbReference type="ARBA" id="ARBA00022821"/>
    </source>
</evidence>
<dbReference type="Pfam" id="PF25019">
    <property type="entry name" value="LRR_R13L1-DRL21"/>
    <property type="match status" value="1"/>
</dbReference>
<evidence type="ECO:0000256" key="4">
    <source>
        <dbReference type="ARBA" id="ARBA00022741"/>
    </source>
</evidence>
<evidence type="ECO:0000259" key="8">
    <source>
        <dbReference type="Pfam" id="PF18052"/>
    </source>
</evidence>
<comment type="similarity">
    <text evidence="1">Belongs to the disease resistance NB-LRR family.</text>
</comment>
<proteinExistence type="inferred from homology"/>
<dbReference type="OrthoDB" id="785704at2759"/>
<keyword evidence="12" id="KW-1185">Reference proteome</keyword>
<dbReference type="Pfam" id="PF00931">
    <property type="entry name" value="NB-ARC"/>
    <property type="match status" value="1"/>
</dbReference>
<evidence type="ECO:0000259" key="7">
    <source>
        <dbReference type="Pfam" id="PF00931"/>
    </source>
</evidence>
<dbReference type="SUPFAM" id="SSF52058">
    <property type="entry name" value="L domain-like"/>
    <property type="match status" value="2"/>
</dbReference>
<dbReference type="InterPro" id="IPR036388">
    <property type="entry name" value="WH-like_DNA-bd_sf"/>
</dbReference>
<dbReference type="EMBL" id="CM009753">
    <property type="protein sequence ID" value="PUZ54477.1"/>
    <property type="molecule type" value="Genomic_DNA"/>
</dbReference>